<evidence type="ECO:0000259" key="5">
    <source>
        <dbReference type="PROSITE" id="PS50887"/>
    </source>
</evidence>
<evidence type="ECO:0000256" key="3">
    <source>
        <dbReference type="PROSITE-ProRule" id="PRU00169"/>
    </source>
</evidence>
<dbReference type="GO" id="GO:0052621">
    <property type="term" value="F:diguanylate cyclase activity"/>
    <property type="evidence" value="ECO:0007669"/>
    <property type="project" value="UniProtKB-EC"/>
</dbReference>
<dbReference type="InterPro" id="IPR050469">
    <property type="entry name" value="Diguanylate_Cyclase"/>
</dbReference>
<proteinExistence type="predicted"/>
<dbReference type="EC" id="2.7.7.65" evidence="1"/>
<evidence type="ECO:0000313" key="6">
    <source>
        <dbReference type="EMBL" id="MCB6184179.1"/>
    </source>
</evidence>
<feature type="domain" description="GGDEF" evidence="5">
    <location>
        <begin position="164"/>
        <end position="301"/>
    </location>
</feature>
<dbReference type="PANTHER" id="PTHR45138">
    <property type="entry name" value="REGULATORY COMPONENTS OF SENSORY TRANSDUCTION SYSTEM"/>
    <property type="match status" value="1"/>
</dbReference>
<dbReference type="InterPro" id="IPR043128">
    <property type="entry name" value="Rev_trsase/Diguanyl_cyclase"/>
</dbReference>
<gene>
    <name evidence="6" type="ORF">LIN78_11535</name>
</gene>
<sequence length="315" mass="35600">MFEQQTILIVDDEWMDRSILTELLKNDYRLILAKNGEQAVHKAAKYLPDLILLDVVLPDISGYEVQRRLREQQRTRHLAVAFITSQDSADDEAYGISLGAYDYITKPFHLAVVKARIANILRLERQRALLEKLASLDGLTEVHNRRKFDEILIEEFHRCASWEAPLSMAMLDVDHFKAFNDCYGHGKGDDVLKLVARCMRVSVPLSSGYVARYGGEEFVMLMPGVSEQDSMGICRQTIQLVQDLNVPHEKSTAADVLTVSIGGVTVFPSLEESPSRILRQADFALYSAKKAGRNRILWYTECAESAEPPLVNQLN</sequence>
<keyword evidence="6" id="KW-0548">Nucleotidyltransferase</keyword>
<dbReference type="InterPro" id="IPR011006">
    <property type="entry name" value="CheY-like_superfamily"/>
</dbReference>
<name>A0ABS8D7K7_9NEIS</name>
<dbReference type="NCBIfam" id="TIGR00254">
    <property type="entry name" value="GGDEF"/>
    <property type="match status" value="1"/>
</dbReference>
<dbReference type="Pfam" id="PF00990">
    <property type="entry name" value="GGDEF"/>
    <property type="match status" value="1"/>
</dbReference>
<dbReference type="Proteomes" id="UP001165395">
    <property type="component" value="Unassembled WGS sequence"/>
</dbReference>
<dbReference type="SMART" id="SM00448">
    <property type="entry name" value="REC"/>
    <property type="match status" value="1"/>
</dbReference>
<dbReference type="EMBL" id="JAJBZT010000006">
    <property type="protein sequence ID" value="MCB6184179.1"/>
    <property type="molecule type" value="Genomic_DNA"/>
</dbReference>
<dbReference type="PROSITE" id="PS50887">
    <property type="entry name" value="GGDEF"/>
    <property type="match status" value="1"/>
</dbReference>
<feature type="domain" description="Response regulatory" evidence="4">
    <location>
        <begin position="6"/>
        <end position="121"/>
    </location>
</feature>
<dbReference type="Gene3D" id="3.40.50.2300">
    <property type="match status" value="1"/>
</dbReference>
<dbReference type="PANTHER" id="PTHR45138:SF9">
    <property type="entry name" value="DIGUANYLATE CYCLASE DGCM-RELATED"/>
    <property type="match status" value="1"/>
</dbReference>
<keyword evidence="6" id="KW-0808">Transferase</keyword>
<evidence type="ECO:0000313" key="7">
    <source>
        <dbReference type="Proteomes" id="UP001165395"/>
    </source>
</evidence>
<comment type="catalytic activity">
    <reaction evidence="2">
        <text>2 GTP = 3',3'-c-di-GMP + 2 diphosphate</text>
        <dbReference type="Rhea" id="RHEA:24898"/>
        <dbReference type="ChEBI" id="CHEBI:33019"/>
        <dbReference type="ChEBI" id="CHEBI:37565"/>
        <dbReference type="ChEBI" id="CHEBI:58805"/>
        <dbReference type="EC" id="2.7.7.65"/>
    </reaction>
</comment>
<dbReference type="RefSeq" id="WP_227180992.1">
    <property type="nucleotide sequence ID" value="NZ_JAJBZT010000006.1"/>
</dbReference>
<reference evidence="6" key="1">
    <citation type="submission" date="2021-10" db="EMBL/GenBank/DDBJ databases">
        <title>The complete genome sequence of Leeia sp. TBRC 13508.</title>
        <authorList>
            <person name="Charoenyingcharoen P."/>
            <person name="Yukphan P."/>
        </authorList>
    </citation>
    <scope>NUCLEOTIDE SEQUENCE</scope>
    <source>
        <strain evidence="6">TBRC 13508</strain>
    </source>
</reference>
<feature type="modified residue" description="4-aspartylphosphate" evidence="3">
    <location>
        <position position="54"/>
    </location>
</feature>
<keyword evidence="3" id="KW-0597">Phosphoprotein</keyword>
<dbReference type="SUPFAM" id="SSF55073">
    <property type="entry name" value="Nucleotide cyclase"/>
    <property type="match status" value="1"/>
</dbReference>
<dbReference type="Pfam" id="PF00072">
    <property type="entry name" value="Response_reg"/>
    <property type="match status" value="1"/>
</dbReference>
<accession>A0ABS8D7K7</accession>
<protein>
    <recommendedName>
        <fullName evidence="1">diguanylate cyclase</fullName>
        <ecNumber evidence="1">2.7.7.65</ecNumber>
    </recommendedName>
</protein>
<comment type="caution">
    <text evidence="6">The sequence shown here is derived from an EMBL/GenBank/DDBJ whole genome shotgun (WGS) entry which is preliminary data.</text>
</comment>
<keyword evidence="7" id="KW-1185">Reference proteome</keyword>
<dbReference type="CDD" id="cd01949">
    <property type="entry name" value="GGDEF"/>
    <property type="match status" value="1"/>
</dbReference>
<organism evidence="6 7">
    <name type="scientific">Leeia speluncae</name>
    <dbReference type="NCBI Taxonomy" id="2884804"/>
    <lineage>
        <taxon>Bacteria</taxon>
        <taxon>Pseudomonadati</taxon>
        <taxon>Pseudomonadota</taxon>
        <taxon>Betaproteobacteria</taxon>
        <taxon>Neisseriales</taxon>
        <taxon>Leeiaceae</taxon>
        <taxon>Leeia</taxon>
    </lineage>
</organism>
<dbReference type="SMART" id="SM00267">
    <property type="entry name" value="GGDEF"/>
    <property type="match status" value="1"/>
</dbReference>
<dbReference type="InterPro" id="IPR000160">
    <property type="entry name" value="GGDEF_dom"/>
</dbReference>
<evidence type="ECO:0000256" key="1">
    <source>
        <dbReference type="ARBA" id="ARBA00012528"/>
    </source>
</evidence>
<dbReference type="InterPro" id="IPR029787">
    <property type="entry name" value="Nucleotide_cyclase"/>
</dbReference>
<evidence type="ECO:0000259" key="4">
    <source>
        <dbReference type="PROSITE" id="PS50110"/>
    </source>
</evidence>
<dbReference type="SUPFAM" id="SSF52172">
    <property type="entry name" value="CheY-like"/>
    <property type="match status" value="1"/>
</dbReference>
<dbReference type="Gene3D" id="3.30.70.270">
    <property type="match status" value="1"/>
</dbReference>
<dbReference type="InterPro" id="IPR001789">
    <property type="entry name" value="Sig_transdc_resp-reg_receiver"/>
</dbReference>
<dbReference type="PROSITE" id="PS50110">
    <property type="entry name" value="RESPONSE_REGULATORY"/>
    <property type="match status" value="1"/>
</dbReference>
<evidence type="ECO:0000256" key="2">
    <source>
        <dbReference type="ARBA" id="ARBA00034247"/>
    </source>
</evidence>